<feature type="domain" description="Phospholipase D-like" evidence="2">
    <location>
        <begin position="139"/>
        <end position="279"/>
    </location>
</feature>
<dbReference type="AlphaFoldDB" id="A0A9K3PZ08"/>
<feature type="region of interest" description="Disordered" evidence="1">
    <location>
        <begin position="19"/>
        <end position="46"/>
    </location>
</feature>
<evidence type="ECO:0000313" key="4">
    <source>
        <dbReference type="Proteomes" id="UP000693970"/>
    </source>
</evidence>
<gene>
    <name evidence="3" type="ORF">IV203_037923</name>
</gene>
<keyword evidence="4" id="KW-1185">Reference proteome</keyword>
<evidence type="ECO:0000256" key="1">
    <source>
        <dbReference type="SAM" id="MobiDB-lite"/>
    </source>
</evidence>
<reference evidence="3" key="2">
    <citation type="submission" date="2021-04" db="EMBL/GenBank/DDBJ databases">
        <authorList>
            <person name="Podell S."/>
        </authorList>
    </citation>
    <scope>NUCLEOTIDE SEQUENCE</scope>
    <source>
        <strain evidence="3">Hildebrandi</strain>
    </source>
</reference>
<feature type="compositionally biased region" description="Pro residues" evidence="1">
    <location>
        <begin position="292"/>
        <end position="301"/>
    </location>
</feature>
<comment type="caution">
    <text evidence="3">The sequence shown here is derived from an EMBL/GenBank/DDBJ whole genome shotgun (WGS) entry which is preliminary data.</text>
</comment>
<evidence type="ECO:0000259" key="2">
    <source>
        <dbReference type="Pfam" id="PF13091"/>
    </source>
</evidence>
<sequence>MDFKSQARRDGIDLEYEHQMQEQSERESRFLSHGSNDSQMAVVSPRRVPRDMDESLACIDLEYEHWMQQKLCSLIEGANEYFMHRDWVLGGSTEEVLLRVDPNQPVHIPVHTHVRSRNDEALVHDQHPFLAGVYLLRNAEAFSTVYVSAPFVTDMHFLDELCHFAKTVAAGGKDLKIRVVLGPQRWVTEELQRFVRAFSETGSQLREEAIGRLAVRRFGTDNNDRSSYCHSKAMVSTAGAMVGSYNYTYASRYRHREDGVFMPPGAAVDNLRARLHSIWDAGEPVSFRRSRPPPGYIPPAPKQARVHE</sequence>
<feature type="compositionally biased region" description="Basic and acidic residues" evidence="1">
    <location>
        <begin position="19"/>
        <end position="30"/>
    </location>
</feature>
<organism evidence="3 4">
    <name type="scientific">Nitzschia inconspicua</name>
    <dbReference type="NCBI Taxonomy" id="303405"/>
    <lineage>
        <taxon>Eukaryota</taxon>
        <taxon>Sar</taxon>
        <taxon>Stramenopiles</taxon>
        <taxon>Ochrophyta</taxon>
        <taxon>Bacillariophyta</taxon>
        <taxon>Bacillariophyceae</taxon>
        <taxon>Bacillariophycidae</taxon>
        <taxon>Bacillariales</taxon>
        <taxon>Bacillariaceae</taxon>
        <taxon>Nitzschia</taxon>
    </lineage>
</organism>
<name>A0A9K3PZ08_9STRA</name>
<dbReference type="Proteomes" id="UP000693970">
    <property type="component" value="Unassembled WGS sequence"/>
</dbReference>
<protein>
    <recommendedName>
        <fullName evidence="2">Phospholipase D-like domain-containing protein</fullName>
    </recommendedName>
</protein>
<feature type="region of interest" description="Disordered" evidence="1">
    <location>
        <begin position="284"/>
        <end position="308"/>
    </location>
</feature>
<dbReference type="CDD" id="cd00138">
    <property type="entry name" value="PLDc_SF"/>
    <property type="match status" value="1"/>
</dbReference>
<proteinExistence type="predicted"/>
<accession>A0A9K3PZ08</accession>
<evidence type="ECO:0000313" key="3">
    <source>
        <dbReference type="EMBL" id="KAG7364721.1"/>
    </source>
</evidence>
<dbReference type="EMBL" id="JAGRRH010000009">
    <property type="protein sequence ID" value="KAG7364721.1"/>
    <property type="molecule type" value="Genomic_DNA"/>
</dbReference>
<dbReference type="InterPro" id="IPR025202">
    <property type="entry name" value="PLD-like_dom"/>
</dbReference>
<reference evidence="3" key="1">
    <citation type="journal article" date="2021" name="Sci. Rep.">
        <title>Diploid genomic architecture of Nitzschia inconspicua, an elite biomass production diatom.</title>
        <authorList>
            <person name="Oliver A."/>
            <person name="Podell S."/>
            <person name="Pinowska A."/>
            <person name="Traller J.C."/>
            <person name="Smith S.R."/>
            <person name="McClure R."/>
            <person name="Beliaev A."/>
            <person name="Bohutskyi P."/>
            <person name="Hill E.A."/>
            <person name="Rabines A."/>
            <person name="Zheng H."/>
            <person name="Allen L.Z."/>
            <person name="Kuo A."/>
            <person name="Grigoriev I.V."/>
            <person name="Allen A.E."/>
            <person name="Hazlebeck D."/>
            <person name="Allen E.E."/>
        </authorList>
    </citation>
    <scope>NUCLEOTIDE SEQUENCE</scope>
    <source>
        <strain evidence="3">Hildebrandi</strain>
    </source>
</reference>
<dbReference type="Pfam" id="PF13091">
    <property type="entry name" value="PLDc_2"/>
    <property type="match status" value="1"/>
</dbReference>